<reference evidence="4 5" key="1">
    <citation type="submission" date="2018-04" db="EMBL/GenBank/DDBJ databases">
        <title>The genome of golden apple snail Pomacea canaliculata provides insight into stress tolerance and invasive adaptation.</title>
        <authorList>
            <person name="Liu C."/>
            <person name="Liu B."/>
            <person name="Ren Y."/>
            <person name="Zhang Y."/>
            <person name="Wang H."/>
            <person name="Li S."/>
            <person name="Jiang F."/>
            <person name="Yin L."/>
            <person name="Zhang G."/>
            <person name="Qian W."/>
            <person name="Fan W."/>
        </authorList>
    </citation>
    <scope>NUCLEOTIDE SEQUENCE [LARGE SCALE GENOMIC DNA]</scope>
    <source>
        <strain evidence="4">SZHN2017</strain>
        <tissue evidence="4">Muscle</tissue>
    </source>
</reference>
<dbReference type="Pfam" id="PF16002">
    <property type="entry name" value="Headcase"/>
    <property type="match status" value="1"/>
</dbReference>
<dbReference type="PANTHER" id="PTHR13425:SF3">
    <property type="entry name" value="HEADCASE PROTEIN HOMOLOG"/>
    <property type="match status" value="1"/>
</dbReference>
<evidence type="ECO:0000259" key="2">
    <source>
        <dbReference type="Pfam" id="PF15353"/>
    </source>
</evidence>
<evidence type="ECO:0000259" key="3">
    <source>
        <dbReference type="Pfam" id="PF16002"/>
    </source>
</evidence>
<keyword evidence="5" id="KW-1185">Reference proteome</keyword>
<dbReference type="OrthoDB" id="10012848at2759"/>
<feature type="region of interest" description="Disordered" evidence="1">
    <location>
        <begin position="339"/>
        <end position="372"/>
    </location>
</feature>
<name>A0A2T7P667_POMCA</name>
<feature type="compositionally biased region" description="Basic residues" evidence="1">
    <location>
        <begin position="1"/>
        <end position="11"/>
    </location>
</feature>
<evidence type="ECO:0000313" key="4">
    <source>
        <dbReference type="EMBL" id="PVD28909.1"/>
    </source>
</evidence>
<feature type="compositionally biased region" description="Low complexity" evidence="1">
    <location>
        <begin position="257"/>
        <end position="268"/>
    </location>
</feature>
<feature type="domain" description="Headcase N-terminal" evidence="2">
    <location>
        <begin position="61"/>
        <end position="161"/>
    </location>
</feature>
<feature type="compositionally biased region" description="Low complexity" evidence="1">
    <location>
        <begin position="207"/>
        <end position="226"/>
    </location>
</feature>
<dbReference type="AlphaFoldDB" id="A0A2T7P667"/>
<evidence type="ECO:0000313" key="5">
    <source>
        <dbReference type="Proteomes" id="UP000245119"/>
    </source>
</evidence>
<feature type="region of interest" description="Disordered" evidence="1">
    <location>
        <begin position="1"/>
        <end position="32"/>
    </location>
</feature>
<comment type="caution">
    <text evidence="4">The sequence shown here is derived from an EMBL/GenBank/DDBJ whole genome shotgun (WGS) entry which is preliminary data.</text>
</comment>
<dbReference type="STRING" id="400727.A0A2T7P667"/>
<proteinExistence type="predicted"/>
<dbReference type="InterPro" id="IPR031947">
    <property type="entry name" value="Headcase_mid"/>
</dbReference>
<evidence type="ECO:0000256" key="1">
    <source>
        <dbReference type="SAM" id="MobiDB-lite"/>
    </source>
</evidence>
<dbReference type="OMA" id="NHDIQRR"/>
<sequence length="639" mass="69760">MPNNRHPRNHRLRDEDAHNNNNGGLQPPVQAAVPREVRPVAGSGMANQPRQNDNNGERLQKCCTPGPCRFPDETVDPQDPYDAVKVICNNDTCTEGSWMHKDCFEEFEQGVLAYLRSCGRARSWSEKQRLQNLWTKKGYDLAFKACDCRCGRGHLRKDLDYVAPPVNENMRKQKKHKKKNDKPMPVVSTAHKSNSHSCNPTLNTSCGNHNPTTNGNHVNNNHVGTTQHSNGIAGGCKTIQQTSQGGSNGSSGRGRKNSMSSSTTTKTDSGTRRNEDNLHICGMEQSVLDNQTSPPPVMPLTPASGGLPHGIISSANNYNLNNNFTHVVGLPVVNGNPQLRMRTNSVSSTGSQGSHASSSSLPSSAGSHSPISSSPVAGDMFFKARKSSDASSDNGGIGGCGPLMFRQRQDLSAFASLPRCKQNPYNIRMENVTSLSYSFPASCTLGSTKSGWGDVCDMGACEAETRNFVLTNLLSKKMTSTRCVLCKSHLPVFDRHPLIDGTFFLSPQSYDEAAVQVIKDGRLQFLNAVCLGCLENRTDIKCVACKRPWDGRALVVGSMYTYDIFAAMPCCQKRLTCKCCRRAVVDVTKGLNFFSEYSRMIICPYCKANDYHFIRSLPETFAIAEGGAGGGFVTPICEY</sequence>
<protein>
    <submittedName>
        <fullName evidence="4">Uncharacterized protein</fullName>
    </submittedName>
</protein>
<dbReference type="Pfam" id="PF15353">
    <property type="entry name" value="HECA_N"/>
    <property type="match status" value="1"/>
</dbReference>
<feature type="region of interest" description="Disordered" evidence="1">
    <location>
        <begin position="168"/>
        <end position="276"/>
    </location>
</feature>
<dbReference type="InterPro" id="IPR054537">
    <property type="entry name" value="HECA_N"/>
</dbReference>
<dbReference type="PANTHER" id="PTHR13425">
    <property type="entry name" value="HEADCASE PROTEIN"/>
    <property type="match status" value="1"/>
</dbReference>
<organism evidence="4 5">
    <name type="scientific">Pomacea canaliculata</name>
    <name type="common">Golden apple snail</name>
    <dbReference type="NCBI Taxonomy" id="400727"/>
    <lineage>
        <taxon>Eukaryota</taxon>
        <taxon>Metazoa</taxon>
        <taxon>Spiralia</taxon>
        <taxon>Lophotrochozoa</taxon>
        <taxon>Mollusca</taxon>
        <taxon>Gastropoda</taxon>
        <taxon>Caenogastropoda</taxon>
        <taxon>Architaenioglossa</taxon>
        <taxon>Ampullarioidea</taxon>
        <taxon>Ampullariidae</taxon>
        <taxon>Pomacea</taxon>
    </lineage>
</organism>
<accession>A0A2T7P667</accession>
<feature type="compositionally biased region" description="Low complexity" evidence="1">
    <location>
        <begin position="345"/>
        <end position="372"/>
    </location>
</feature>
<feature type="compositionally biased region" description="Polar residues" evidence="1">
    <location>
        <begin position="190"/>
        <end position="206"/>
    </location>
</feature>
<dbReference type="Proteomes" id="UP000245119">
    <property type="component" value="Linkage Group LG6"/>
</dbReference>
<dbReference type="InterPro" id="IPR026066">
    <property type="entry name" value="Headcase"/>
</dbReference>
<dbReference type="EMBL" id="PZQS01000006">
    <property type="protein sequence ID" value="PVD28909.1"/>
    <property type="molecule type" value="Genomic_DNA"/>
</dbReference>
<gene>
    <name evidence="4" type="ORF">C0Q70_11504</name>
</gene>
<feature type="domain" description="Headcase middle" evidence="3">
    <location>
        <begin position="460"/>
        <end position="617"/>
    </location>
</feature>